<reference evidence="3 5" key="2">
    <citation type="submission" date="2019-03" db="EMBL/GenBank/DDBJ databases">
        <title>Genomic Encyclopedia of Type Strains, Phase IV (KMG-IV): sequencing the most valuable type-strain genomes for metagenomic binning, comparative biology and taxonomic classification.</title>
        <authorList>
            <person name="Goeker M."/>
        </authorList>
    </citation>
    <scope>NUCLEOTIDE SEQUENCE [LARGE SCALE GENOMIC DNA]</scope>
    <source>
        <strain evidence="3 5">DSM 3764</strain>
    </source>
</reference>
<evidence type="ECO:0000256" key="1">
    <source>
        <dbReference type="SAM" id="Phobius"/>
    </source>
</evidence>
<dbReference type="Proteomes" id="UP000255108">
    <property type="component" value="Unassembled WGS sequence"/>
</dbReference>
<dbReference type="Proteomes" id="UP000295794">
    <property type="component" value="Unassembled WGS sequence"/>
</dbReference>
<dbReference type="EMBL" id="UGHR01000001">
    <property type="protein sequence ID" value="STQ91200.1"/>
    <property type="molecule type" value="Genomic_DNA"/>
</dbReference>
<dbReference type="RefSeq" id="WP_115227440.1">
    <property type="nucleotide sequence ID" value="NZ_CAWOLO010000003.1"/>
</dbReference>
<evidence type="ECO:0000313" key="5">
    <source>
        <dbReference type="Proteomes" id="UP000295794"/>
    </source>
</evidence>
<keyword evidence="1" id="KW-0472">Membrane</keyword>
<proteinExistence type="predicted"/>
<name>A0A377Q8Z0_9NEIS</name>
<keyword evidence="5" id="KW-1185">Reference proteome</keyword>
<organism evidence="2 4">
    <name type="scientific">Iodobacter fluviatilis</name>
    <dbReference type="NCBI Taxonomy" id="537"/>
    <lineage>
        <taxon>Bacteria</taxon>
        <taxon>Pseudomonadati</taxon>
        <taxon>Pseudomonadota</taxon>
        <taxon>Betaproteobacteria</taxon>
        <taxon>Neisseriales</taxon>
        <taxon>Chitinibacteraceae</taxon>
        <taxon>Iodobacter</taxon>
    </lineage>
</organism>
<keyword evidence="1" id="KW-0812">Transmembrane</keyword>
<feature type="transmembrane region" description="Helical" evidence="1">
    <location>
        <begin position="18"/>
        <end position="38"/>
    </location>
</feature>
<evidence type="ECO:0000313" key="4">
    <source>
        <dbReference type="Proteomes" id="UP000255108"/>
    </source>
</evidence>
<reference evidence="2 4" key="1">
    <citation type="submission" date="2018-06" db="EMBL/GenBank/DDBJ databases">
        <authorList>
            <consortium name="Pathogen Informatics"/>
            <person name="Doyle S."/>
        </authorList>
    </citation>
    <scope>NUCLEOTIDE SEQUENCE [LARGE SCALE GENOMIC DNA]</scope>
    <source>
        <strain evidence="2 4">NCTC11159</strain>
    </source>
</reference>
<sequence length="83" mass="9370">MNEPLPPRRKGDRRSRNWLVNIVSSIVAAVVAVAGAVAKFAPDENENKAQHATQRQINKQGDVIEKIDDRLTVVERKIEKRAR</sequence>
<gene>
    <name evidence="3" type="ORF">EV682_103313</name>
    <name evidence="2" type="ORF">NCTC11159_02272</name>
</gene>
<protein>
    <submittedName>
        <fullName evidence="2">Uncharacterized protein</fullName>
    </submittedName>
</protein>
<accession>A0A377Q8Z0</accession>
<dbReference type="EMBL" id="SMBT01000003">
    <property type="protein sequence ID" value="TCU88729.1"/>
    <property type="molecule type" value="Genomic_DNA"/>
</dbReference>
<dbReference type="AlphaFoldDB" id="A0A377Q8Z0"/>
<evidence type="ECO:0000313" key="2">
    <source>
        <dbReference type="EMBL" id="STQ91200.1"/>
    </source>
</evidence>
<evidence type="ECO:0000313" key="3">
    <source>
        <dbReference type="EMBL" id="TCU88729.1"/>
    </source>
</evidence>
<keyword evidence="1" id="KW-1133">Transmembrane helix</keyword>